<accession>A0ACC1WPD6</accession>
<keyword evidence="2" id="KW-1185">Reference proteome</keyword>
<reference evidence="1 2" key="1">
    <citation type="journal article" date="2023" name="Science">
        <title>Complex scaffold remodeling in plant triterpene biosynthesis.</title>
        <authorList>
            <person name="De La Pena R."/>
            <person name="Hodgson H."/>
            <person name="Liu J.C."/>
            <person name="Stephenson M.J."/>
            <person name="Martin A.C."/>
            <person name="Owen C."/>
            <person name="Harkess A."/>
            <person name="Leebens-Mack J."/>
            <person name="Jimenez L.E."/>
            <person name="Osbourn A."/>
            <person name="Sattely E.S."/>
        </authorList>
    </citation>
    <scope>NUCLEOTIDE SEQUENCE [LARGE SCALE GENOMIC DNA]</scope>
    <source>
        <strain evidence="2">cv. JPN11</strain>
        <tissue evidence="1">Leaf</tissue>
    </source>
</reference>
<evidence type="ECO:0000313" key="2">
    <source>
        <dbReference type="Proteomes" id="UP001164539"/>
    </source>
</evidence>
<name>A0ACC1WPD6_MELAZ</name>
<dbReference type="EMBL" id="CM051407">
    <property type="protein sequence ID" value="KAJ4700764.1"/>
    <property type="molecule type" value="Genomic_DNA"/>
</dbReference>
<proteinExistence type="predicted"/>
<sequence>MGSCDNLISADEPSYESVFEEQLCLEFTDKPVSEHWSYPETSYNMISADVSGIKSSDGCFGLSSDGTAPCVNSIDVKDTGDGNINGLAGECRNLIGVGLEEVLDYECGVSGVCFNESRGEIGDCNTQDGCLGLSQDGNNICLSSANFTEIIGGDRDGSGCGCENMACSVLEKLEDDEHRVCPNESQSEVDFCCAESNGFCLEKRRFQGDGIESLENCNFPLDEMPRNSSPRNCDQQHKQMGHQEVNLSSAEGIAEAVEAMGEEIDVLAEVKACNGNQTFSSEAGGMPLESMSVTSLPENCVQQHGQKDDNMIEKTDALLELEKDPDQILSSQSSEILSELKPKTLSPRNCVEQDDQNDDRSTSRPSSEGSMEGFEERSNSLDGVERVTCDQILTLECCEMPSELLSMTGSSINSVAQDDKKNDNSVGCPFSKGDMQGMEEKTNALAGIEKVTHEEMLPSQCCETSTELIHLSSSPQSHIQRGNQKNVKNVGSPSFEGVTEITEGKTDTCDCTLPLQGCAMPTELSSGTCSLRYYSQQNEQKGDEGISFPSLDEVTEERRDVIGLSSVSAQQNEQKGTESTSYSAVEGKASVPAVTEAIMCNCVSTLQGGEMSLKVCCEGESISCDGHNEPMVHERFSHLTVETTVEAMETKGNTDTCIAALPVQGCQSSLESIHITDSLGNFSRTNEQGKNKTVDGPLLETVTEDVEEKSDVSTDVKVEISCQVSPMEESLKEHSSGVGPDSLQSCQPFVVGENSSCNSLEVADLAQKDGFIAISSSNAVDSYGQVDHEIKDNVGVVCFPETKSSNIASSSSRRSRRTSKSSRRTQTKRAARSRRTTAKVQHSHGSIDIIVNVARRKRSCFSKPARSSIWGLLGSITQIFSDSDVSSFSLAQSQGSQKARGGKGSQKQNKNRVGGSTPRSSRKLNASTRGLRLKVKLGNKICQSSLNFVVPEVVETTGSDDAVVGAGITESFPVDISEFPTLAQDVEDKLGEEGTEQQFQCLDRNLEEILEHPDDSVLDVHLADNNSEDTVIDKSAGDVADNNLEIITHEAVEVFGVTENNYVDPGTSPDSEVINSAPDAELGARSQEALHKIALTSSEASAGPRYVTAGKRGKKKANLPLVGNTILEDSAPVAATVNKAKQPKKRGGRQKSGDVIQSDGSFSALPGTNASSNSSSGEEYCGELLPSSRDIEPGIIGETTVLSIKSKVKSDGTKKGKSKVSNAARNMKKYASSQGVNQQKAVNMKKVKEKGVPATKRRVKGVREQVEDKTLDQQQIGIHIADDIGNADSGNNSASFDEANMENISGGELGHYIPPESAWVRCDECYKWRRIPFSLLELIDEHCRWVCKDNMDKAFADCSIPQEKSNEDINAELGLSDFEEDDSLENYDRLGNGLDSSSTAVQPGSWFRRIDSNVFLHRSRKTQTIDEVMVCHCKPPSDGGLGCGEECLNRMLNIECVQGTCPCGDFCSNQQFQKRKYANMQWHRYGKKGFGLVSLEDILTGKFIIEYVGEVLDMQAYEARQKEYAANGHKHFYFMTLNGSEVIDACAKGNLGRFINHSCDPNCRTEKWMVNGEICIGLFAMRDIKQGEELTFDYNYVRVFGAAAKKCHCGSPQCRGYIGGDPQNTEIIYQGDSDDEYPEPVMLEEHETEGAINKVSKRHIAEAVVKDRNKVDYSTTAIRKLELTKVENFRNQTASAISSLKSSSEMEDSKGKYPSLQTLEISLQAEDITSIPVCAVQQEVSKQEEIMKETSALIPPAETSPTAMVSGKSFLDGSDSNRKSKSDTVEDNQGISKSRPRIKTSRKAGSIKKGKGDSSPLNGNKVKMMTGKTQIFSIKPKKITEGSSNGRFEAVQEKLNELLDADGGINKRKDAPKGYLKLLLLTAASGDSSNGEAIQGNRDLSMILDALLKTKSRVVLMDIINKNGLQMLHNMIKQYRRDFKKIPILRKLLKVLEYLAMREILTRNHITAGPPCPGMESFRESILSLTEHDDKQVHQIARSFRDRWIPKPIRKHSYMDRDDGRLDILRGLNCSRPSVLHNHWRDQGLRPSVAVDCVIQSSLTITMVDTTSNEVGSSPSTGGCQTIGSKTRKRKSRWDQPAKTNLKEPKLESRLLPQHEPSPFPKRGEVVPDHTDKMSRDDSSYPDCIHNHNNHDDAVNSEDGGQNMQEDAPPGFSSPLNPPLVSSDASSTTDLPQQNFSHLGCPFDVAIAHPQGKFNNRLPVSYGIPLHILSQFGSPQAETVDRWVIAPGMPFHPFPPLPPFPCEKKDTPTGCAVGFKTGNGSSEEWPQDSNRPPNCNPEENNPSTTGTNQSAADIPGVDAQQTFKRMRGSSNDLGRRYFRQQKRKGPPWLWRRNELRNSYCSQDVSCRVDKPVGNFYQRPPQQNHH</sequence>
<gene>
    <name evidence="1" type="ORF">OWV82_024093</name>
</gene>
<protein>
    <submittedName>
        <fullName evidence="1">Histone-lysine N-methyltransferase ASHH2-like</fullName>
    </submittedName>
</protein>
<dbReference type="Proteomes" id="UP001164539">
    <property type="component" value="Chromosome 14"/>
</dbReference>
<organism evidence="1 2">
    <name type="scientific">Melia azedarach</name>
    <name type="common">Chinaberry tree</name>
    <dbReference type="NCBI Taxonomy" id="155640"/>
    <lineage>
        <taxon>Eukaryota</taxon>
        <taxon>Viridiplantae</taxon>
        <taxon>Streptophyta</taxon>
        <taxon>Embryophyta</taxon>
        <taxon>Tracheophyta</taxon>
        <taxon>Spermatophyta</taxon>
        <taxon>Magnoliopsida</taxon>
        <taxon>eudicotyledons</taxon>
        <taxon>Gunneridae</taxon>
        <taxon>Pentapetalae</taxon>
        <taxon>rosids</taxon>
        <taxon>malvids</taxon>
        <taxon>Sapindales</taxon>
        <taxon>Meliaceae</taxon>
        <taxon>Melia</taxon>
    </lineage>
</organism>
<evidence type="ECO:0000313" key="1">
    <source>
        <dbReference type="EMBL" id="KAJ4700764.1"/>
    </source>
</evidence>
<comment type="caution">
    <text evidence="1">The sequence shown here is derived from an EMBL/GenBank/DDBJ whole genome shotgun (WGS) entry which is preliminary data.</text>
</comment>